<dbReference type="Proteomes" id="UP001152523">
    <property type="component" value="Unassembled WGS sequence"/>
</dbReference>
<evidence type="ECO:0000256" key="7">
    <source>
        <dbReference type="ARBA" id="ARBA00022777"/>
    </source>
</evidence>
<proteinExistence type="predicted"/>
<keyword evidence="3" id="KW-0808">Transferase</keyword>
<evidence type="ECO:0000256" key="1">
    <source>
        <dbReference type="ARBA" id="ARBA00004167"/>
    </source>
</evidence>
<evidence type="ECO:0000256" key="13">
    <source>
        <dbReference type="SAM" id="MobiDB-lite"/>
    </source>
</evidence>
<protein>
    <recommendedName>
        <fullName evidence="16">Protein kinase domain-containing protein</fullName>
    </recommendedName>
</protein>
<dbReference type="InterPro" id="IPR017441">
    <property type="entry name" value="Protein_kinase_ATP_BS"/>
</dbReference>
<dbReference type="Gene3D" id="1.10.510.10">
    <property type="entry name" value="Transferase(Phosphotransferase) domain 1"/>
    <property type="match status" value="1"/>
</dbReference>
<dbReference type="Gene3D" id="3.30.200.20">
    <property type="entry name" value="Phosphorylase Kinase, domain 1"/>
    <property type="match status" value="1"/>
</dbReference>
<dbReference type="Pfam" id="PF00069">
    <property type="entry name" value="Pkinase"/>
    <property type="match status" value="1"/>
</dbReference>
<dbReference type="Gene3D" id="2.10.25.10">
    <property type="entry name" value="Laminin"/>
    <property type="match status" value="1"/>
</dbReference>
<dbReference type="FunFam" id="1.10.510.10:FF:000161">
    <property type="entry name" value="Wall-associated receptor kinase-like 20"/>
    <property type="match status" value="1"/>
</dbReference>
<comment type="caution">
    <text evidence="17">The sequence shown here is derived from an EMBL/GenBank/DDBJ whole genome shotgun (WGS) entry which is preliminary data.</text>
</comment>
<dbReference type="FunFam" id="3.30.200.20:FF:000162">
    <property type="entry name" value="Adenine nucleotide alpha hydrolase-like domain kinase"/>
    <property type="match status" value="1"/>
</dbReference>
<keyword evidence="18" id="KW-1185">Reference proteome</keyword>
<evidence type="ECO:0000256" key="14">
    <source>
        <dbReference type="SAM" id="Phobius"/>
    </source>
</evidence>
<sequence length="685" mass="75044">MAEKARSARFSIMGFQDIIARLLFWTLILQCFACNYGKKCNGLCGAGSNLELPYPFGFSEGCGIKLNCDNGVVKIGEFQVKNLTVDSILVKVPASCSRGIEDILPLDGKNFKISPRNVLLLENCSHPLPDCKVFKSFIGSPRCRFSNESMSCYSEDSKDMSFLNIDRLKQSKCGSVHSSITLDDSVDNGAIPSSAMSLHLQTVELVWWLDGNCKCHPNGKCSPVKLPKGGSGFRCSCKDGFVGDGFADGDGCKKASSCNASKYMSGKCGGTRVGILIVGVVLGVCLTSLLLLACNCTRKRSASLKKRVSAKRLSEAAGCSSVRLYPYKELERATNGFSDEMRLGTGAYGTVYAGKLYNHELVAIKRLKPQDADGVENVMNEIKLLSSVSHPNLVRLLGCCLENDEQILVYEYMPNGTLSHHLHGKQRSGLPWLIRLNIATETAHAIAHLHSSMNPPIYHRDIKSTNILLDFSYKCKIADFGLSRFAMTDDSHISTAPQGTPGYLDPQYHQNYHLSDKSDVYSFGVVLLEIITAKKVVDFARPNSEINLAALAIDRIGKGRVDEIIDPCLEPNRDAWTLSSIHRVAELAFRCLAFHKDMRPSMTEVADELDQMRVGSWEPVEGNICMTTSSSCTSRHNCSERSFCSSLNNKKVIKESSPVSVRDPWASDENSPSADKLLGSGAGQQ</sequence>
<dbReference type="PANTHER" id="PTHR46008">
    <property type="entry name" value="LEAF RUST 10 DISEASE-RESISTANCE LOCUS RECEPTOR-LIKE PROTEIN KINASE-LIKE 1.4"/>
    <property type="match status" value="1"/>
</dbReference>
<dbReference type="InterPro" id="IPR011009">
    <property type="entry name" value="Kinase-like_dom_sf"/>
</dbReference>
<evidence type="ECO:0000256" key="10">
    <source>
        <dbReference type="ARBA" id="ARBA00023136"/>
    </source>
</evidence>
<evidence type="ECO:0000256" key="3">
    <source>
        <dbReference type="ARBA" id="ARBA00022679"/>
    </source>
</evidence>
<evidence type="ECO:0000256" key="5">
    <source>
        <dbReference type="ARBA" id="ARBA00022729"/>
    </source>
</evidence>
<keyword evidence="7" id="KW-0418">Kinase</keyword>
<evidence type="ECO:0000256" key="2">
    <source>
        <dbReference type="ARBA" id="ARBA00022527"/>
    </source>
</evidence>
<organism evidence="17 18">
    <name type="scientific">Cuscuta epithymum</name>
    <dbReference type="NCBI Taxonomy" id="186058"/>
    <lineage>
        <taxon>Eukaryota</taxon>
        <taxon>Viridiplantae</taxon>
        <taxon>Streptophyta</taxon>
        <taxon>Embryophyta</taxon>
        <taxon>Tracheophyta</taxon>
        <taxon>Spermatophyta</taxon>
        <taxon>Magnoliopsida</taxon>
        <taxon>eudicotyledons</taxon>
        <taxon>Gunneridae</taxon>
        <taxon>Pentapetalae</taxon>
        <taxon>asterids</taxon>
        <taxon>lamiids</taxon>
        <taxon>Solanales</taxon>
        <taxon>Convolvulaceae</taxon>
        <taxon>Cuscuteae</taxon>
        <taxon>Cuscuta</taxon>
        <taxon>Cuscuta subgen. Cuscuta</taxon>
    </lineage>
</organism>
<evidence type="ECO:0000256" key="12">
    <source>
        <dbReference type="PROSITE-ProRule" id="PRU10141"/>
    </source>
</evidence>
<feature type="transmembrane region" description="Helical" evidence="14">
    <location>
        <begin position="273"/>
        <end position="297"/>
    </location>
</feature>
<keyword evidence="9 14" id="KW-1133">Transmembrane helix</keyword>
<keyword evidence="4 14" id="KW-0812">Transmembrane</keyword>
<feature type="region of interest" description="Disordered" evidence="13">
    <location>
        <begin position="655"/>
        <end position="685"/>
    </location>
</feature>
<feature type="domain" description="Protein kinase" evidence="16">
    <location>
        <begin position="337"/>
        <end position="614"/>
    </location>
</feature>
<evidence type="ECO:0000259" key="16">
    <source>
        <dbReference type="PROSITE" id="PS50011"/>
    </source>
</evidence>
<feature type="binding site" evidence="12">
    <location>
        <position position="365"/>
    </location>
    <ligand>
        <name>ATP</name>
        <dbReference type="ChEBI" id="CHEBI:30616"/>
    </ligand>
</feature>
<dbReference type="SUPFAM" id="SSF56112">
    <property type="entry name" value="Protein kinase-like (PK-like)"/>
    <property type="match status" value="1"/>
</dbReference>
<keyword evidence="10 14" id="KW-0472">Membrane</keyword>
<evidence type="ECO:0000313" key="18">
    <source>
        <dbReference type="Proteomes" id="UP001152523"/>
    </source>
</evidence>
<gene>
    <name evidence="17" type="ORF">CEPIT_LOCUS1599</name>
</gene>
<evidence type="ECO:0000256" key="11">
    <source>
        <dbReference type="ARBA" id="ARBA00023180"/>
    </source>
</evidence>
<dbReference type="PANTHER" id="PTHR46008:SF62">
    <property type="entry name" value="PROTEIN KINASE DOMAIN-CONTAINING PROTEIN"/>
    <property type="match status" value="1"/>
</dbReference>
<evidence type="ECO:0000256" key="15">
    <source>
        <dbReference type="SAM" id="SignalP"/>
    </source>
</evidence>
<dbReference type="GO" id="GO:0004674">
    <property type="term" value="F:protein serine/threonine kinase activity"/>
    <property type="evidence" value="ECO:0007669"/>
    <property type="project" value="UniProtKB-KW"/>
</dbReference>
<dbReference type="EMBL" id="CAMAPF010000008">
    <property type="protein sequence ID" value="CAH9060729.1"/>
    <property type="molecule type" value="Genomic_DNA"/>
</dbReference>
<feature type="chain" id="PRO_5043392836" description="Protein kinase domain-containing protein" evidence="15">
    <location>
        <begin position="34"/>
        <end position="685"/>
    </location>
</feature>
<keyword evidence="8 12" id="KW-0067">ATP-binding</keyword>
<evidence type="ECO:0000256" key="6">
    <source>
        <dbReference type="ARBA" id="ARBA00022741"/>
    </source>
</evidence>
<dbReference type="GO" id="GO:0005524">
    <property type="term" value="F:ATP binding"/>
    <property type="evidence" value="ECO:0007669"/>
    <property type="project" value="UniProtKB-UniRule"/>
</dbReference>
<dbReference type="PROSITE" id="PS00107">
    <property type="entry name" value="PROTEIN_KINASE_ATP"/>
    <property type="match status" value="1"/>
</dbReference>
<keyword evidence="2" id="KW-0723">Serine/threonine-protein kinase</keyword>
<keyword evidence="5 15" id="KW-0732">Signal</keyword>
<dbReference type="AlphaFoldDB" id="A0AAV0C3T7"/>
<comment type="subcellular location">
    <subcellularLocation>
        <location evidence="1">Membrane</location>
        <topology evidence="1">Single-pass membrane protein</topology>
    </subcellularLocation>
</comment>
<evidence type="ECO:0000256" key="9">
    <source>
        <dbReference type="ARBA" id="ARBA00022989"/>
    </source>
</evidence>
<accession>A0AAV0C3T7</accession>
<dbReference type="InterPro" id="IPR008271">
    <property type="entry name" value="Ser/Thr_kinase_AS"/>
</dbReference>
<evidence type="ECO:0000256" key="4">
    <source>
        <dbReference type="ARBA" id="ARBA00022692"/>
    </source>
</evidence>
<dbReference type="GO" id="GO:0005886">
    <property type="term" value="C:plasma membrane"/>
    <property type="evidence" value="ECO:0007669"/>
    <property type="project" value="UniProtKB-ARBA"/>
</dbReference>
<dbReference type="SMART" id="SM00220">
    <property type="entry name" value="S_TKc"/>
    <property type="match status" value="1"/>
</dbReference>
<dbReference type="PROSITE" id="PS50011">
    <property type="entry name" value="PROTEIN_KINASE_DOM"/>
    <property type="match status" value="1"/>
</dbReference>
<reference evidence="17" key="1">
    <citation type="submission" date="2022-07" db="EMBL/GenBank/DDBJ databases">
        <authorList>
            <person name="Macas J."/>
            <person name="Novak P."/>
            <person name="Neumann P."/>
        </authorList>
    </citation>
    <scope>NUCLEOTIDE SEQUENCE</scope>
</reference>
<dbReference type="InterPro" id="IPR000719">
    <property type="entry name" value="Prot_kinase_dom"/>
</dbReference>
<evidence type="ECO:0000313" key="17">
    <source>
        <dbReference type="EMBL" id="CAH9060729.1"/>
    </source>
</evidence>
<dbReference type="CDD" id="cd14066">
    <property type="entry name" value="STKc_IRAK"/>
    <property type="match status" value="1"/>
</dbReference>
<keyword evidence="11" id="KW-0325">Glycoprotein</keyword>
<dbReference type="PROSITE" id="PS00108">
    <property type="entry name" value="PROTEIN_KINASE_ST"/>
    <property type="match status" value="1"/>
</dbReference>
<name>A0AAV0C3T7_9ASTE</name>
<evidence type="ECO:0000256" key="8">
    <source>
        <dbReference type="ARBA" id="ARBA00022840"/>
    </source>
</evidence>
<feature type="signal peptide" evidence="15">
    <location>
        <begin position="1"/>
        <end position="33"/>
    </location>
</feature>
<keyword evidence="6 12" id="KW-0547">Nucleotide-binding</keyword>